<reference evidence="2" key="1">
    <citation type="journal article" date="2023" name="Nat. Commun.">
        <title>Diploid and tetraploid genomes of Acorus and the evolution of monocots.</title>
        <authorList>
            <person name="Ma L."/>
            <person name="Liu K.W."/>
            <person name="Li Z."/>
            <person name="Hsiao Y.Y."/>
            <person name="Qi Y."/>
            <person name="Fu T."/>
            <person name="Tang G.D."/>
            <person name="Zhang D."/>
            <person name="Sun W.H."/>
            <person name="Liu D.K."/>
            <person name="Li Y."/>
            <person name="Chen G.Z."/>
            <person name="Liu X.D."/>
            <person name="Liao X.Y."/>
            <person name="Jiang Y.T."/>
            <person name="Yu X."/>
            <person name="Hao Y."/>
            <person name="Huang J."/>
            <person name="Zhao X.W."/>
            <person name="Ke S."/>
            <person name="Chen Y.Y."/>
            <person name="Wu W.L."/>
            <person name="Hsu J.L."/>
            <person name="Lin Y.F."/>
            <person name="Huang M.D."/>
            <person name="Li C.Y."/>
            <person name="Huang L."/>
            <person name="Wang Z.W."/>
            <person name="Zhao X."/>
            <person name="Zhong W.Y."/>
            <person name="Peng D.H."/>
            <person name="Ahmad S."/>
            <person name="Lan S."/>
            <person name="Zhang J.S."/>
            <person name="Tsai W.C."/>
            <person name="Van de Peer Y."/>
            <person name="Liu Z.J."/>
        </authorList>
    </citation>
    <scope>NUCLEOTIDE SEQUENCE</scope>
    <source>
        <strain evidence="2">CP</strain>
    </source>
</reference>
<reference evidence="2" key="2">
    <citation type="submission" date="2023-06" db="EMBL/GenBank/DDBJ databases">
        <authorList>
            <person name="Ma L."/>
            <person name="Liu K.-W."/>
            <person name="Li Z."/>
            <person name="Hsiao Y.-Y."/>
            <person name="Qi Y."/>
            <person name="Fu T."/>
            <person name="Tang G."/>
            <person name="Zhang D."/>
            <person name="Sun W.-H."/>
            <person name="Liu D.-K."/>
            <person name="Li Y."/>
            <person name="Chen G.-Z."/>
            <person name="Liu X.-D."/>
            <person name="Liao X.-Y."/>
            <person name="Jiang Y.-T."/>
            <person name="Yu X."/>
            <person name="Hao Y."/>
            <person name="Huang J."/>
            <person name="Zhao X.-W."/>
            <person name="Ke S."/>
            <person name="Chen Y.-Y."/>
            <person name="Wu W.-L."/>
            <person name="Hsu J.-L."/>
            <person name="Lin Y.-F."/>
            <person name="Huang M.-D."/>
            <person name="Li C.-Y."/>
            <person name="Huang L."/>
            <person name="Wang Z.-W."/>
            <person name="Zhao X."/>
            <person name="Zhong W.-Y."/>
            <person name="Peng D.-H."/>
            <person name="Ahmad S."/>
            <person name="Lan S."/>
            <person name="Zhang J.-S."/>
            <person name="Tsai W.-C."/>
            <person name="Van De Peer Y."/>
            <person name="Liu Z.-J."/>
        </authorList>
    </citation>
    <scope>NUCLEOTIDE SEQUENCE</scope>
    <source>
        <strain evidence="2">CP</strain>
        <tissue evidence="2">Leaves</tissue>
    </source>
</reference>
<accession>A0AAV9D8E8</accession>
<organism evidence="2 3">
    <name type="scientific">Acorus calamus</name>
    <name type="common">Sweet flag</name>
    <dbReference type="NCBI Taxonomy" id="4465"/>
    <lineage>
        <taxon>Eukaryota</taxon>
        <taxon>Viridiplantae</taxon>
        <taxon>Streptophyta</taxon>
        <taxon>Embryophyta</taxon>
        <taxon>Tracheophyta</taxon>
        <taxon>Spermatophyta</taxon>
        <taxon>Magnoliopsida</taxon>
        <taxon>Liliopsida</taxon>
        <taxon>Acoraceae</taxon>
        <taxon>Acorus</taxon>
    </lineage>
</organism>
<proteinExistence type="predicted"/>
<name>A0AAV9D8E8_ACOCL</name>
<dbReference type="AlphaFoldDB" id="A0AAV9D8E8"/>
<feature type="compositionally biased region" description="Basic and acidic residues" evidence="1">
    <location>
        <begin position="1"/>
        <end position="14"/>
    </location>
</feature>
<keyword evidence="3" id="KW-1185">Reference proteome</keyword>
<evidence type="ECO:0000313" key="3">
    <source>
        <dbReference type="Proteomes" id="UP001180020"/>
    </source>
</evidence>
<comment type="caution">
    <text evidence="2">The sequence shown here is derived from an EMBL/GenBank/DDBJ whole genome shotgun (WGS) entry which is preliminary data.</text>
</comment>
<dbReference type="Proteomes" id="UP001180020">
    <property type="component" value="Unassembled WGS sequence"/>
</dbReference>
<protein>
    <submittedName>
        <fullName evidence="2">Uncharacterized protein</fullName>
    </submittedName>
</protein>
<gene>
    <name evidence="2" type="ORF">QJS10_CPB15g00509</name>
</gene>
<evidence type="ECO:0000256" key="1">
    <source>
        <dbReference type="SAM" id="MobiDB-lite"/>
    </source>
</evidence>
<sequence>MAVEKENQVKKEMKVEDDDDTFSSLSTSKKKPNGNPKSASPKPSKAKKEEPIEEEDAGDPKRGPHASTKSDKGVKVVKKKVKKMIEEVGVRGLLTHVKPKISFGMA</sequence>
<evidence type="ECO:0000313" key="2">
    <source>
        <dbReference type="EMBL" id="KAK1296408.1"/>
    </source>
</evidence>
<feature type="compositionally biased region" description="Basic and acidic residues" evidence="1">
    <location>
        <begin position="58"/>
        <end position="74"/>
    </location>
</feature>
<dbReference type="EMBL" id="JAUJYO010000015">
    <property type="protein sequence ID" value="KAK1296408.1"/>
    <property type="molecule type" value="Genomic_DNA"/>
</dbReference>
<feature type="region of interest" description="Disordered" evidence="1">
    <location>
        <begin position="1"/>
        <end position="77"/>
    </location>
</feature>
<feature type="compositionally biased region" description="Low complexity" evidence="1">
    <location>
        <begin position="22"/>
        <end position="43"/>
    </location>
</feature>